<feature type="domain" description="DDE Tnp4" evidence="8">
    <location>
        <begin position="70"/>
        <end position="231"/>
    </location>
</feature>
<sequence>MFFSVLAHHKKNRIVKHDFIRSGRTVSKHFHRVLNAVLRLHPLLLAKPTPVPPNSTCSRWKWFEGSLGALDGTYINVRVRAEEKARYRTRKGSISVNVPGVCDRDMRFIYVLAGWEGSAADSRVLRDAITRPTGLKIPRGNYYLVDSGYSNGEGFLSLYRGVRYHLKEWESGNNTPQNHEEFFNMKHASARNVIERTFGQLKAHWAILRSPSFYDIDDQNRIIIACCLLHNFIRQEMAVDPIKTMVNESMTLGEVDNTEYIGSVETNSVWAAWRDEIARSMYNEWRGHP</sequence>
<evidence type="ECO:0000256" key="7">
    <source>
        <dbReference type="ARBA" id="ARBA00023242"/>
    </source>
</evidence>
<dbReference type="GO" id="GO:0004518">
    <property type="term" value="F:nuclease activity"/>
    <property type="evidence" value="ECO:0007669"/>
    <property type="project" value="UniProtKB-KW"/>
</dbReference>
<evidence type="ECO:0008006" key="11">
    <source>
        <dbReference type="Google" id="ProtNLM"/>
    </source>
</evidence>
<dbReference type="GO" id="GO:0016787">
    <property type="term" value="F:hydrolase activity"/>
    <property type="evidence" value="ECO:0007669"/>
    <property type="project" value="UniProtKB-KW"/>
</dbReference>
<dbReference type="InterPro" id="IPR058353">
    <property type="entry name" value="DUF8040"/>
</dbReference>
<dbReference type="Pfam" id="PF26138">
    <property type="entry name" value="DUF8040"/>
    <property type="match status" value="1"/>
</dbReference>
<keyword evidence="7" id="KW-0539">Nucleus</keyword>
<dbReference type="GO" id="GO:0005634">
    <property type="term" value="C:nucleus"/>
    <property type="evidence" value="ECO:0007669"/>
    <property type="project" value="UniProtKB-SubCell"/>
</dbReference>
<dbReference type="AlphaFoldDB" id="A0AAW2K9R8"/>
<evidence type="ECO:0000256" key="6">
    <source>
        <dbReference type="ARBA" id="ARBA00022801"/>
    </source>
</evidence>
<comment type="subcellular location">
    <subcellularLocation>
        <location evidence="2">Nucleus</location>
    </subcellularLocation>
</comment>
<accession>A0AAW2K9R8</accession>
<evidence type="ECO:0000256" key="4">
    <source>
        <dbReference type="ARBA" id="ARBA00022722"/>
    </source>
</evidence>
<dbReference type="GO" id="GO:0046872">
    <property type="term" value="F:metal ion binding"/>
    <property type="evidence" value="ECO:0007669"/>
    <property type="project" value="UniProtKB-KW"/>
</dbReference>
<keyword evidence="6" id="KW-0378">Hydrolase</keyword>
<dbReference type="InterPro" id="IPR027806">
    <property type="entry name" value="HARBI1_dom"/>
</dbReference>
<evidence type="ECO:0000259" key="8">
    <source>
        <dbReference type="Pfam" id="PF13359"/>
    </source>
</evidence>
<reference evidence="10" key="1">
    <citation type="submission" date="2020-06" db="EMBL/GenBank/DDBJ databases">
        <authorList>
            <person name="Li T."/>
            <person name="Hu X."/>
            <person name="Zhang T."/>
            <person name="Song X."/>
            <person name="Zhang H."/>
            <person name="Dai N."/>
            <person name="Sheng W."/>
            <person name="Hou X."/>
            <person name="Wei L."/>
        </authorList>
    </citation>
    <scope>NUCLEOTIDE SEQUENCE</scope>
    <source>
        <strain evidence="10">G02</strain>
        <tissue evidence="10">Leaf</tissue>
    </source>
</reference>
<dbReference type="Pfam" id="PF13359">
    <property type="entry name" value="DDE_Tnp_4"/>
    <property type="match status" value="1"/>
</dbReference>
<comment type="caution">
    <text evidence="10">The sequence shown here is derived from an EMBL/GenBank/DDBJ whole genome shotgun (WGS) entry which is preliminary data.</text>
</comment>
<reference evidence="10" key="2">
    <citation type="journal article" date="2024" name="Plant">
        <title>Genomic evolution and insights into agronomic trait innovations of Sesamum species.</title>
        <authorList>
            <person name="Miao H."/>
            <person name="Wang L."/>
            <person name="Qu L."/>
            <person name="Liu H."/>
            <person name="Sun Y."/>
            <person name="Le M."/>
            <person name="Wang Q."/>
            <person name="Wei S."/>
            <person name="Zheng Y."/>
            <person name="Lin W."/>
            <person name="Duan Y."/>
            <person name="Cao H."/>
            <person name="Xiong S."/>
            <person name="Wang X."/>
            <person name="Wei L."/>
            <person name="Li C."/>
            <person name="Ma Q."/>
            <person name="Ju M."/>
            <person name="Zhao R."/>
            <person name="Li G."/>
            <person name="Mu C."/>
            <person name="Tian Q."/>
            <person name="Mei H."/>
            <person name="Zhang T."/>
            <person name="Gao T."/>
            <person name="Zhang H."/>
        </authorList>
    </citation>
    <scope>NUCLEOTIDE SEQUENCE</scope>
    <source>
        <strain evidence="10">G02</strain>
    </source>
</reference>
<evidence type="ECO:0000259" key="9">
    <source>
        <dbReference type="Pfam" id="PF26138"/>
    </source>
</evidence>
<dbReference type="PANTHER" id="PTHR22930">
    <property type="match status" value="1"/>
</dbReference>
<dbReference type="InterPro" id="IPR045249">
    <property type="entry name" value="HARBI1-like"/>
</dbReference>
<dbReference type="PANTHER" id="PTHR22930:SF293">
    <property type="entry name" value="PROTEIN ALP1-LIKE"/>
    <property type="match status" value="1"/>
</dbReference>
<name>A0AAW2K9R8_SESRA</name>
<gene>
    <name evidence="10" type="ORF">Sradi_6186400</name>
</gene>
<evidence type="ECO:0000256" key="1">
    <source>
        <dbReference type="ARBA" id="ARBA00001968"/>
    </source>
</evidence>
<comment type="similarity">
    <text evidence="3">Belongs to the HARBI1 family.</text>
</comment>
<evidence type="ECO:0000256" key="5">
    <source>
        <dbReference type="ARBA" id="ARBA00022723"/>
    </source>
</evidence>
<organism evidence="10">
    <name type="scientific">Sesamum radiatum</name>
    <name type="common">Black benniseed</name>
    <dbReference type="NCBI Taxonomy" id="300843"/>
    <lineage>
        <taxon>Eukaryota</taxon>
        <taxon>Viridiplantae</taxon>
        <taxon>Streptophyta</taxon>
        <taxon>Embryophyta</taxon>
        <taxon>Tracheophyta</taxon>
        <taxon>Spermatophyta</taxon>
        <taxon>Magnoliopsida</taxon>
        <taxon>eudicotyledons</taxon>
        <taxon>Gunneridae</taxon>
        <taxon>Pentapetalae</taxon>
        <taxon>asterids</taxon>
        <taxon>lamiids</taxon>
        <taxon>Lamiales</taxon>
        <taxon>Pedaliaceae</taxon>
        <taxon>Sesamum</taxon>
    </lineage>
</organism>
<dbReference type="EMBL" id="JACGWJ010000029">
    <property type="protein sequence ID" value="KAL0303183.1"/>
    <property type="molecule type" value="Genomic_DNA"/>
</dbReference>
<keyword evidence="5" id="KW-0479">Metal-binding</keyword>
<proteinExistence type="inferred from homology"/>
<comment type="cofactor">
    <cofactor evidence="1">
        <name>a divalent metal cation</name>
        <dbReference type="ChEBI" id="CHEBI:60240"/>
    </cofactor>
</comment>
<protein>
    <recommendedName>
        <fullName evidence="11">Protein ALP1-like</fullName>
    </recommendedName>
</protein>
<feature type="domain" description="DUF8040" evidence="9">
    <location>
        <begin position="1"/>
        <end position="38"/>
    </location>
</feature>
<keyword evidence="4" id="KW-0540">Nuclease</keyword>
<evidence type="ECO:0000256" key="3">
    <source>
        <dbReference type="ARBA" id="ARBA00006958"/>
    </source>
</evidence>
<evidence type="ECO:0000313" key="10">
    <source>
        <dbReference type="EMBL" id="KAL0303183.1"/>
    </source>
</evidence>
<evidence type="ECO:0000256" key="2">
    <source>
        <dbReference type="ARBA" id="ARBA00004123"/>
    </source>
</evidence>